<feature type="non-terminal residue" evidence="2">
    <location>
        <position position="87"/>
    </location>
</feature>
<evidence type="ECO:0000313" key="3">
    <source>
        <dbReference type="Proteomes" id="UP001054945"/>
    </source>
</evidence>
<dbReference type="Proteomes" id="UP001054945">
    <property type="component" value="Unassembled WGS sequence"/>
</dbReference>
<dbReference type="AlphaFoldDB" id="A0AAV4TBZ8"/>
<proteinExistence type="predicted"/>
<comment type="caution">
    <text evidence="2">The sequence shown here is derived from an EMBL/GenBank/DDBJ whole genome shotgun (WGS) entry which is preliminary data.</text>
</comment>
<evidence type="ECO:0000313" key="2">
    <source>
        <dbReference type="EMBL" id="GIY43714.1"/>
    </source>
</evidence>
<name>A0AAV4TBZ8_CAEEX</name>
<protein>
    <submittedName>
        <fullName evidence="2">Uncharacterized protein</fullName>
    </submittedName>
</protein>
<organism evidence="2 3">
    <name type="scientific">Caerostris extrusa</name>
    <name type="common">Bark spider</name>
    <name type="synonym">Caerostris bankana</name>
    <dbReference type="NCBI Taxonomy" id="172846"/>
    <lineage>
        <taxon>Eukaryota</taxon>
        <taxon>Metazoa</taxon>
        <taxon>Ecdysozoa</taxon>
        <taxon>Arthropoda</taxon>
        <taxon>Chelicerata</taxon>
        <taxon>Arachnida</taxon>
        <taxon>Araneae</taxon>
        <taxon>Araneomorphae</taxon>
        <taxon>Entelegynae</taxon>
        <taxon>Araneoidea</taxon>
        <taxon>Araneidae</taxon>
        <taxon>Caerostris</taxon>
    </lineage>
</organism>
<reference evidence="2 3" key="1">
    <citation type="submission" date="2021-06" db="EMBL/GenBank/DDBJ databases">
        <title>Caerostris extrusa draft genome.</title>
        <authorList>
            <person name="Kono N."/>
            <person name="Arakawa K."/>
        </authorList>
    </citation>
    <scope>NUCLEOTIDE SEQUENCE [LARGE SCALE GENOMIC DNA]</scope>
</reference>
<gene>
    <name evidence="2" type="ORF">CEXT_313541</name>
</gene>
<accession>A0AAV4TBZ8</accession>
<evidence type="ECO:0000256" key="1">
    <source>
        <dbReference type="SAM" id="MobiDB-lite"/>
    </source>
</evidence>
<sequence length="87" mass="9106">MKVIKNGKVDDRRGVTTESSGGGTGNNFKANANREVIKENSSIIVDCRIIMGGILGACGVGGSGIGRDSSWANLLLVVTEFGKSKHR</sequence>
<feature type="region of interest" description="Disordered" evidence="1">
    <location>
        <begin position="1"/>
        <end position="31"/>
    </location>
</feature>
<dbReference type="EMBL" id="BPLR01011015">
    <property type="protein sequence ID" value="GIY43714.1"/>
    <property type="molecule type" value="Genomic_DNA"/>
</dbReference>
<keyword evidence="3" id="KW-1185">Reference proteome</keyword>